<dbReference type="InterPro" id="IPR027558">
    <property type="entry name" value="Pre_pil_HX9DG_C"/>
</dbReference>
<dbReference type="GeneID" id="90611624"/>
<dbReference type="RefSeq" id="WP_099263808.1">
    <property type="nucleotide sequence ID" value="NZ_NIZW01000032.1"/>
</dbReference>
<protein>
    <submittedName>
        <fullName evidence="3">General secretion pathway protein GspG</fullName>
    </submittedName>
</protein>
<evidence type="ECO:0000313" key="4">
    <source>
        <dbReference type="Proteomes" id="UP000225740"/>
    </source>
</evidence>
<reference evidence="3 4" key="1">
    <citation type="submission" date="2017-06" db="EMBL/GenBank/DDBJ databases">
        <title>Description of Rhodopirellula bahusiensis sp. nov.</title>
        <authorList>
            <person name="Kizina J."/>
            <person name="Harder J."/>
        </authorList>
    </citation>
    <scope>NUCLEOTIDE SEQUENCE [LARGE SCALE GENOMIC DNA]</scope>
    <source>
        <strain evidence="3 4">SWK21</strain>
    </source>
</reference>
<feature type="domain" description="DUF1559" evidence="2">
    <location>
        <begin position="40"/>
        <end position="365"/>
    </location>
</feature>
<dbReference type="NCBIfam" id="TIGR02532">
    <property type="entry name" value="IV_pilin_GFxxxE"/>
    <property type="match status" value="1"/>
</dbReference>
<evidence type="ECO:0000256" key="1">
    <source>
        <dbReference type="SAM" id="Phobius"/>
    </source>
</evidence>
<evidence type="ECO:0000259" key="2">
    <source>
        <dbReference type="Pfam" id="PF07596"/>
    </source>
</evidence>
<organism evidence="3 4">
    <name type="scientific">Rhodopirellula bahusiensis</name>
    <dbReference type="NCBI Taxonomy" id="2014065"/>
    <lineage>
        <taxon>Bacteria</taxon>
        <taxon>Pseudomonadati</taxon>
        <taxon>Planctomycetota</taxon>
        <taxon>Planctomycetia</taxon>
        <taxon>Pirellulales</taxon>
        <taxon>Pirellulaceae</taxon>
        <taxon>Rhodopirellula</taxon>
    </lineage>
</organism>
<accession>A0A2G1VZB3</accession>
<keyword evidence="1" id="KW-1133">Transmembrane helix</keyword>
<dbReference type="EMBL" id="NIZW01000032">
    <property type="protein sequence ID" value="PHQ32136.1"/>
    <property type="molecule type" value="Genomic_DNA"/>
</dbReference>
<name>A0A2G1VZB3_9BACT</name>
<dbReference type="InterPro" id="IPR012902">
    <property type="entry name" value="N_methyl_site"/>
</dbReference>
<dbReference type="PANTHER" id="PTHR30093:SF2">
    <property type="entry name" value="TYPE II SECRETION SYSTEM PROTEIN H"/>
    <property type="match status" value="1"/>
</dbReference>
<evidence type="ECO:0000313" key="3">
    <source>
        <dbReference type="EMBL" id="PHQ32136.1"/>
    </source>
</evidence>
<dbReference type="InterPro" id="IPR045584">
    <property type="entry name" value="Pilin-like"/>
</dbReference>
<dbReference type="PANTHER" id="PTHR30093">
    <property type="entry name" value="GENERAL SECRETION PATHWAY PROTEIN G"/>
    <property type="match status" value="1"/>
</dbReference>
<dbReference type="NCBIfam" id="TIGR04294">
    <property type="entry name" value="pre_pil_HX9DG"/>
    <property type="match status" value="1"/>
</dbReference>
<gene>
    <name evidence="3" type="ORF">CEE69_27510</name>
</gene>
<dbReference type="SUPFAM" id="SSF54523">
    <property type="entry name" value="Pili subunits"/>
    <property type="match status" value="1"/>
</dbReference>
<dbReference type="OrthoDB" id="241541at2"/>
<dbReference type="Pfam" id="PF07596">
    <property type="entry name" value="SBP_bac_10"/>
    <property type="match status" value="1"/>
</dbReference>
<keyword evidence="1" id="KW-0812">Transmembrane</keyword>
<dbReference type="Proteomes" id="UP000225740">
    <property type="component" value="Unassembled WGS sequence"/>
</dbReference>
<dbReference type="Gene3D" id="3.30.700.10">
    <property type="entry name" value="Glycoprotein, Type 4 Pilin"/>
    <property type="match status" value="1"/>
</dbReference>
<dbReference type="InterPro" id="IPR011453">
    <property type="entry name" value="DUF1559"/>
</dbReference>
<dbReference type="AlphaFoldDB" id="A0A2G1VZB3"/>
<keyword evidence="4" id="KW-1185">Reference proteome</keyword>
<feature type="transmembrane region" description="Helical" evidence="1">
    <location>
        <begin position="15"/>
        <end position="39"/>
    </location>
</feature>
<keyword evidence="1" id="KW-0472">Membrane</keyword>
<sequence length="410" mass="44600">MESTSQHPHRGTRVGFTLVELLVVIAIIGVLVGLLLPAVQAAREAARRMSCSNNFKQLGLALHNYHSAYNKLPMHGGGTHPTVATHPWVNTTTGNNMRLSMLVGLMPFVEQQGLWELIANPNDFDSDGTIDFPAMGPTPENIDYVPWATDVPTLRCPSDPGKGLPSLGRTNYAANLGDSTDYMRDGFVYVRNDSPVLPYAATSATSQRTNAAHRGMFVVHKLTQFRDVLDGLSNTIAMGELTTDLGDKDARTSLTSGGTYSTNNDHWTIVVTPNWCEQHLDPERPQFWRPEAPVVGATSGRGYRWASFNPVFSMVHTVRPPNSEICSAGAVNRNNLMSVSSRHQGGAHILMGDGAVKFITDSIEAGNQTNRMVYQWGTAAFNNAPGSESPYGLWGALGTRASREVIDGEF</sequence>
<proteinExistence type="predicted"/>
<comment type="caution">
    <text evidence="3">The sequence shown here is derived from an EMBL/GenBank/DDBJ whole genome shotgun (WGS) entry which is preliminary data.</text>
</comment>